<dbReference type="Proteomes" id="UP000533017">
    <property type="component" value="Unassembled WGS sequence"/>
</dbReference>
<dbReference type="Proteomes" id="UP000199052">
    <property type="component" value="Unassembled WGS sequence"/>
</dbReference>
<proteinExistence type="predicted"/>
<reference evidence="2 3" key="1">
    <citation type="submission" date="2016-10" db="EMBL/GenBank/DDBJ databases">
        <authorList>
            <person name="de Groot N.N."/>
        </authorList>
    </citation>
    <scope>NUCLEOTIDE SEQUENCE [LARGE SCALE GENOMIC DNA]</scope>
    <source>
        <strain evidence="2 3">CPCC 202808</strain>
    </source>
</reference>
<protein>
    <submittedName>
        <fullName evidence="1">Uncharacterized protein YukE</fullName>
    </submittedName>
</protein>
<dbReference type="STRING" id="504797.SAMN05421678_101449"/>
<dbReference type="EMBL" id="JACBZA010000001">
    <property type="protein sequence ID" value="NYH84593.1"/>
    <property type="molecule type" value="Genomic_DNA"/>
</dbReference>
<dbReference type="AlphaFoldDB" id="A0A1I2KS74"/>
<reference evidence="1 4" key="2">
    <citation type="submission" date="2020-07" db="EMBL/GenBank/DDBJ databases">
        <title>Sequencing the genomes of 1000 actinobacteria strains.</title>
        <authorList>
            <person name="Klenk H.-P."/>
        </authorList>
    </citation>
    <scope>NUCLEOTIDE SEQUENCE [LARGE SCALE GENOMIC DNA]</scope>
    <source>
        <strain evidence="1 4">DSM 45117</strain>
    </source>
</reference>
<evidence type="ECO:0000313" key="2">
    <source>
        <dbReference type="EMBL" id="SFF69090.1"/>
    </source>
</evidence>
<sequence length="104" mass="10997">MSFSVAPDDLDGFAHLLRRAGEDAEALHAHLRRYGEIPPASQGAALIFGGTHQDLVNALTSHALTLTRLLDAARTQVHSAATSYRTVDDAAAARLDAALPPATR</sequence>
<evidence type="ECO:0000313" key="3">
    <source>
        <dbReference type="Proteomes" id="UP000199052"/>
    </source>
</evidence>
<organism evidence="2 3">
    <name type="scientific">Actinopolymorpha cephalotaxi</name>
    <dbReference type="NCBI Taxonomy" id="504797"/>
    <lineage>
        <taxon>Bacteria</taxon>
        <taxon>Bacillati</taxon>
        <taxon>Actinomycetota</taxon>
        <taxon>Actinomycetes</taxon>
        <taxon>Propionibacteriales</taxon>
        <taxon>Actinopolymorphaceae</taxon>
        <taxon>Actinopolymorpha</taxon>
    </lineage>
</organism>
<keyword evidence="4" id="KW-1185">Reference proteome</keyword>
<dbReference type="EMBL" id="FOOI01000001">
    <property type="protein sequence ID" value="SFF69090.1"/>
    <property type="molecule type" value="Genomic_DNA"/>
</dbReference>
<gene>
    <name evidence="1" type="ORF">FHR37_003444</name>
    <name evidence="2" type="ORF">SAMN05421678_101449</name>
</gene>
<accession>A0A1I2KS74</accession>
<evidence type="ECO:0000313" key="4">
    <source>
        <dbReference type="Proteomes" id="UP000533017"/>
    </source>
</evidence>
<evidence type="ECO:0000313" key="1">
    <source>
        <dbReference type="EMBL" id="NYH84593.1"/>
    </source>
</evidence>
<name>A0A1I2KS74_9ACTN</name>